<dbReference type="InterPro" id="IPR001872">
    <property type="entry name" value="Peptidase_A8"/>
</dbReference>
<dbReference type="EMBL" id="CP048000">
    <property type="protein sequence ID" value="QHQ62262.1"/>
    <property type="molecule type" value="Genomic_DNA"/>
</dbReference>
<keyword evidence="12" id="KW-1185">Reference proteome</keyword>
<evidence type="ECO:0000256" key="10">
    <source>
        <dbReference type="RuleBase" id="RU004181"/>
    </source>
</evidence>
<dbReference type="Pfam" id="PF01252">
    <property type="entry name" value="Peptidase_A8"/>
    <property type="match status" value="1"/>
</dbReference>
<dbReference type="PRINTS" id="PR00781">
    <property type="entry name" value="LIPOSIGPTASE"/>
</dbReference>
<keyword evidence="2 9" id="KW-1003">Cell membrane</keyword>
<dbReference type="HAMAP" id="MF_00161">
    <property type="entry name" value="LspA"/>
    <property type="match status" value="1"/>
</dbReference>
<feature type="transmembrane region" description="Helical" evidence="9">
    <location>
        <begin position="51"/>
        <end position="77"/>
    </location>
</feature>
<protein>
    <recommendedName>
        <fullName evidence="9">Lipoprotein signal peptidase</fullName>
        <ecNumber evidence="9">3.4.23.36</ecNumber>
    </recommendedName>
    <alternativeName>
        <fullName evidence="9">Prolipoprotein signal peptidase</fullName>
    </alternativeName>
    <alternativeName>
        <fullName evidence="9">Signal peptidase II</fullName>
        <shortName evidence="9">SPase II</shortName>
    </alternativeName>
</protein>
<reference evidence="11 12" key="1">
    <citation type="submission" date="2020-01" db="EMBL/GenBank/DDBJ databases">
        <title>Genome analysis of Anaerocolumna sp. CBA3638.</title>
        <authorList>
            <person name="Kim J."/>
            <person name="Roh S.W."/>
        </authorList>
    </citation>
    <scope>NUCLEOTIDE SEQUENCE [LARGE SCALE GENOMIC DNA]</scope>
    <source>
        <strain evidence="11 12">CBA3638</strain>
    </source>
</reference>
<evidence type="ECO:0000256" key="5">
    <source>
        <dbReference type="ARBA" id="ARBA00022750"/>
    </source>
</evidence>
<organism evidence="11 12">
    <name type="scientific">Anaerocolumna sedimenticola</name>
    <dbReference type="NCBI Taxonomy" id="2696063"/>
    <lineage>
        <taxon>Bacteria</taxon>
        <taxon>Bacillati</taxon>
        <taxon>Bacillota</taxon>
        <taxon>Clostridia</taxon>
        <taxon>Lachnospirales</taxon>
        <taxon>Lachnospiraceae</taxon>
        <taxon>Anaerocolumna</taxon>
    </lineage>
</organism>
<dbReference type="UniPathway" id="UPA00665"/>
<dbReference type="RefSeq" id="WP_161839087.1">
    <property type="nucleotide sequence ID" value="NZ_CP048000.1"/>
</dbReference>
<evidence type="ECO:0000313" key="12">
    <source>
        <dbReference type="Proteomes" id="UP000464314"/>
    </source>
</evidence>
<comment type="pathway">
    <text evidence="9">Protein modification; lipoprotein biosynthesis (signal peptide cleavage).</text>
</comment>
<gene>
    <name evidence="9 11" type="primary">lspA</name>
    <name evidence="11" type="ORF">Ana3638_16920</name>
</gene>
<name>A0A6P1TQ00_9FIRM</name>
<feature type="transmembrane region" description="Helical" evidence="9">
    <location>
        <begin position="89"/>
        <end position="106"/>
    </location>
</feature>
<dbReference type="GO" id="GO:0004190">
    <property type="term" value="F:aspartic-type endopeptidase activity"/>
    <property type="evidence" value="ECO:0007669"/>
    <property type="project" value="UniProtKB-UniRule"/>
</dbReference>
<keyword evidence="6 9" id="KW-0378">Hydrolase</keyword>
<dbReference type="GO" id="GO:0006508">
    <property type="term" value="P:proteolysis"/>
    <property type="evidence" value="ECO:0007669"/>
    <property type="project" value="UniProtKB-KW"/>
</dbReference>
<dbReference type="NCBIfam" id="TIGR00077">
    <property type="entry name" value="lspA"/>
    <property type="match status" value="1"/>
</dbReference>
<keyword evidence="8 9" id="KW-0472">Membrane</keyword>
<keyword evidence="7 9" id="KW-1133">Transmembrane helix</keyword>
<comment type="catalytic activity">
    <reaction evidence="9">
        <text>Release of signal peptides from bacterial membrane prolipoproteins. Hydrolyzes -Xaa-Yaa-Zaa-|-(S,diacylglyceryl)Cys-, in which Xaa is hydrophobic (preferably Leu), and Yaa (Ala or Ser) and Zaa (Gly or Ala) have small, neutral side chains.</text>
        <dbReference type="EC" id="3.4.23.36"/>
    </reaction>
</comment>
<dbReference type="PANTHER" id="PTHR33695">
    <property type="entry name" value="LIPOPROTEIN SIGNAL PEPTIDASE"/>
    <property type="match status" value="1"/>
</dbReference>
<evidence type="ECO:0000256" key="7">
    <source>
        <dbReference type="ARBA" id="ARBA00022989"/>
    </source>
</evidence>
<sequence length="167" mass="19322">MKKFRHLIYVVLLIALDQFTKYLAATTLKVNGPFPIIPKVFSLYYHENNGAVWGIMSGKISFLIITSIIIMTGMVLFYFKIPAGKRYNFMRIVLVFLSAGAIGNLIDRSINRYVVDFIYFELIDFPIFNLADCYVTGSAALLIILSLFYYKDEDFAFLNRKEEQKHE</sequence>
<evidence type="ECO:0000256" key="8">
    <source>
        <dbReference type="ARBA" id="ARBA00023136"/>
    </source>
</evidence>
<accession>A0A6P1TQ00</accession>
<evidence type="ECO:0000313" key="11">
    <source>
        <dbReference type="EMBL" id="QHQ62262.1"/>
    </source>
</evidence>
<feature type="active site" evidence="9">
    <location>
        <position position="132"/>
    </location>
</feature>
<comment type="subcellular location">
    <subcellularLocation>
        <location evidence="9">Cell membrane</location>
        <topology evidence="9">Multi-pass membrane protein</topology>
    </subcellularLocation>
</comment>
<proteinExistence type="inferred from homology"/>
<dbReference type="AlphaFoldDB" id="A0A6P1TQ00"/>
<evidence type="ECO:0000256" key="1">
    <source>
        <dbReference type="ARBA" id="ARBA00006139"/>
    </source>
</evidence>
<keyword evidence="4 9" id="KW-0812">Transmembrane</keyword>
<keyword evidence="5 9" id="KW-0064">Aspartyl protease</keyword>
<comment type="caution">
    <text evidence="9">Lacks conserved residue(s) required for the propagation of feature annotation.</text>
</comment>
<evidence type="ECO:0000256" key="2">
    <source>
        <dbReference type="ARBA" id="ARBA00022475"/>
    </source>
</evidence>
<comment type="function">
    <text evidence="9">This protein specifically catalyzes the removal of signal peptides from prolipoproteins.</text>
</comment>
<evidence type="ECO:0000256" key="4">
    <source>
        <dbReference type="ARBA" id="ARBA00022692"/>
    </source>
</evidence>
<keyword evidence="3 9" id="KW-0645">Protease</keyword>
<dbReference type="GO" id="GO:0005886">
    <property type="term" value="C:plasma membrane"/>
    <property type="evidence" value="ECO:0007669"/>
    <property type="project" value="UniProtKB-SubCell"/>
</dbReference>
<evidence type="ECO:0000256" key="6">
    <source>
        <dbReference type="ARBA" id="ARBA00022801"/>
    </source>
</evidence>
<comment type="similarity">
    <text evidence="1 9 10">Belongs to the peptidase A8 family.</text>
</comment>
<feature type="transmembrane region" description="Helical" evidence="9">
    <location>
        <begin position="126"/>
        <end position="150"/>
    </location>
</feature>
<dbReference type="EC" id="3.4.23.36" evidence="9"/>
<evidence type="ECO:0000256" key="9">
    <source>
        <dbReference type="HAMAP-Rule" id="MF_00161"/>
    </source>
</evidence>
<dbReference type="KEGG" id="anr:Ana3638_16920"/>
<dbReference type="Proteomes" id="UP000464314">
    <property type="component" value="Chromosome"/>
</dbReference>
<evidence type="ECO:0000256" key="3">
    <source>
        <dbReference type="ARBA" id="ARBA00022670"/>
    </source>
</evidence>
<dbReference type="PANTHER" id="PTHR33695:SF1">
    <property type="entry name" value="LIPOPROTEIN SIGNAL PEPTIDASE"/>
    <property type="match status" value="1"/>
</dbReference>
<feature type="active site" evidence="9">
    <location>
        <position position="116"/>
    </location>
</feature>